<dbReference type="SUPFAM" id="SSF50249">
    <property type="entry name" value="Nucleic acid-binding proteins"/>
    <property type="match status" value="1"/>
</dbReference>
<dbReference type="PANTHER" id="PTHR34075:SF5">
    <property type="entry name" value="BLR3430 PROTEIN"/>
    <property type="match status" value="1"/>
</dbReference>
<reference evidence="2 3" key="1">
    <citation type="journal article" date="2019" name="Int. J. Syst. Evol. Microbiol.">
        <title>The Global Catalogue of Microorganisms (GCM) 10K type strain sequencing project: providing services to taxonomists for standard genome sequencing and annotation.</title>
        <authorList>
            <consortium name="The Broad Institute Genomics Platform"/>
            <consortium name="The Broad Institute Genome Sequencing Center for Infectious Disease"/>
            <person name="Wu L."/>
            <person name="Ma J."/>
        </authorList>
    </citation>
    <scope>NUCLEOTIDE SEQUENCE [LARGE SCALE GENOMIC DNA]</scope>
    <source>
        <strain evidence="2 3">DSM 29988</strain>
    </source>
</reference>
<dbReference type="PANTHER" id="PTHR34075">
    <property type="entry name" value="BLR3430 PROTEIN"/>
    <property type="match status" value="1"/>
</dbReference>
<dbReference type="InterPro" id="IPR052513">
    <property type="entry name" value="Thioester_dehydratase-like"/>
</dbReference>
<gene>
    <name evidence="2" type="ORF">ACFQJC_12220</name>
</gene>
<feature type="domain" description="ChsH2 C-terminal OB-fold" evidence="1">
    <location>
        <begin position="47"/>
        <end position="104"/>
    </location>
</feature>
<dbReference type="InterPro" id="IPR002878">
    <property type="entry name" value="ChsH2_C"/>
</dbReference>
<organism evidence="2 3">
    <name type="scientific">Haloferax namakaokahaiae</name>
    <dbReference type="NCBI Taxonomy" id="1748331"/>
    <lineage>
        <taxon>Archaea</taxon>
        <taxon>Methanobacteriati</taxon>
        <taxon>Methanobacteriota</taxon>
        <taxon>Stenosarchaea group</taxon>
        <taxon>Halobacteria</taxon>
        <taxon>Halobacteriales</taxon>
        <taxon>Haloferacaceae</taxon>
        <taxon>Haloferax</taxon>
    </lineage>
</organism>
<dbReference type="Proteomes" id="UP001596481">
    <property type="component" value="Unassembled WGS sequence"/>
</dbReference>
<keyword evidence="3" id="KW-1185">Reference proteome</keyword>
<dbReference type="InterPro" id="IPR012340">
    <property type="entry name" value="NA-bd_OB-fold"/>
</dbReference>
<dbReference type="Pfam" id="PF01796">
    <property type="entry name" value="OB_ChsH2_C"/>
    <property type="match status" value="1"/>
</dbReference>
<accession>A0ABD5ZGD3</accession>
<sequence>MADAAYDDWLAAIGDGDGYYLACPDGHGSLPPRRSCPHCGAAELTEEPLPATGELVTFSEVHVPAPRFADDAPYVTAIASFGPVRLTGIVRGVESADVQLGMKVVPDVGESVTTGETMLVFRPADA</sequence>
<evidence type="ECO:0000313" key="2">
    <source>
        <dbReference type="EMBL" id="MFC7204283.1"/>
    </source>
</evidence>
<dbReference type="AlphaFoldDB" id="A0ABD5ZGD3"/>
<evidence type="ECO:0000259" key="1">
    <source>
        <dbReference type="Pfam" id="PF01796"/>
    </source>
</evidence>
<proteinExistence type="predicted"/>
<dbReference type="EMBL" id="JBHTAA010000005">
    <property type="protein sequence ID" value="MFC7204283.1"/>
    <property type="molecule type" value="Genomic_DNA"/>
</dbReference>
<dbReference type="RefSeq" id="WP_390223847.1">
    <property type="nucleotide sequence ID" value="NZ_JBHTAA010000005.1"/>
</dbReference>
<protein>
    <submittedName>
        <fullName evidence="2">Zn-ribbon domain-containing OB-fold protein</fullName>
    </submittedName>
</protein>
<evidence type="ECO:0000313" key="3">
    <source>
        <dbReference type="Proteomes" id="UP001596481"/>
    </source>
</evidence>
<comment type="caution">
    <text evidence="2">The sequence shown here is derived from an EMBL/GenBank/DDBJ whole genome shotgun (WGS) entry which is preliminary data.</text>
</comment>
<name>A0ABD5ZGD3_9EURY</name>